<dbReference type="Proteomes" id="UP001491691">
    <property type="component" value="Unassembled WGS sequence"/>
</dbReference>
<dbReference type="EC" id="2.7.13.3" evidence="2"/>
<dbReference type="Gene3D" id="3.30.565.10">
    <property type="entry name" value="Histidine kinase-like ATPase, C-terminal domain"/>
    <property type="match status" value="1"/>
</dbReference>
<comment type="caution">
    <text evidence="2">The sequence shown here is derived from an EMBL/GenBank/DDBJ whole genome shotgun (WGS) entry which is preliminary data.</text>
</comment>
<feature type="domain" description="Histidine kinase/HSP90-like ATPase" evidence="1">
    <location>
        <begin position="43"/>
        <end position="130"/>
    </location>
</feature>
<name>A0ABV1J132_9FIRM</name>
<dbReference type="RefSeq" id="WP_019108062.1">
    <property type="nucleotide sequence ID" value="NZ_CABKRY010000002.1"/>
</dbReference>
<protein>
    <submittedName>
        <fullName evidence="2">ATP-binding protein</fullName>
        <ecNumber evidence="2">2.7.13.3</ecNumber>
    </submittedName>
</protein>
<gene>
    <name evidence="2" type="ORF">AAA073_05325</name>
</gene>
<proteinExistence type="predicted"/>
<keyword evidence="3" id="KW-1185">Reference proteome</keyword>
<dbReference type="GO" id="GO:0005524">
    <property type="term" value="F:ATP binding"/>
    <property type="evidence" value="ECO:0007669"/>
    <property type="project" value="UniProtKB-KW"/>
</dbReference>
<dbReference type="InterPro" id="IPR036890">
    <property type="entry name" value="HATPase_C_sf"/>
</dbReference>
<dbReference type="EMBL" id="JBBNPP010000008">
    <property type="protein sequence ID" value="MEQ3346851.1"/>
    <property type="molecule type" value="Genomic_DNA"/>
</dbReference>
<evidence type="ECO:0000259" key="1">
    <source>
        <dbReference type="Pfam" id="PF13581"/>
    </source>
</evidence>
<keyword evidence="2" id="KW-0547">Nucleotide-binding</keyword>
<keyword evidence="2" id="KW-0808">Transferase</keyword>
<keyword evidence="2" id="KW-0067">ATP-binding</keyword>
<dbReference type="InterPro" id="IPR003594">
    <property type="entry name" value="HATPase_dom"/>
</dbReference>
<dbReference type="SUPFAM" id="SSF55874">
    <property type="entry name" value="ATPase domain of HSP90 chaperone/DNA topoisomerase II/histidine kinase"/>
    <property type="match status" value="1"/>
</dbReference>
<evidence type="ECO:0000313" key="2">
    <source>
        <dbReference type="EMBL" id="MEQ3346851.1"/>
    </source>
</evidence>
<accession>A0ABV1J132</accession>
<dbReference type="Pfam" id="PF13581">
    <property type="entry name" value="HATPase_c_2"/>
    <property type="match status" value="1"/>
</dbReference>
<organism evidence="2 3">
    <name type="scientific">Peptoniphilus senegalensis</name>
    <dbReference type="NCBI Taxonomy" id="1465757"/>
    <lineage>
        <taxon>Bacteria</taxon>
        <taxon>Bacillati</taxon>
        <taxon>Bacillota</taxon>
        <taxon>Tissierellia</taxon>
        <taxon>Tissierellales</taxon>
        <taxon>Peptoniphilaceae</taxon>
        <taxon>Peptoniphilus</taxon>
    </lineage>
</organism>
<sequence>MGNFLIDGVRIMDTLYRFKGFVNSDLSLIKNFLDSALMDLNSFISDQEKLFDIKVILNELVINGAMHGNQEDLNKKVFLKLILDSESLKIIVKDEGRGVDFDTSLYDCTQKNCNGRGLLIVEALTDQLILNENEVIAIKNL</sequence>
<evidence type="ECO:0000313" key="3">
    <source>
        <dbReference type="Proteomes" id="UP001491691"/>
    </source>
</evidence>
<dbReference type="CDD" id="cd16936">
    <property type="entry name" value="HATPase_RsbW-like"/>
    <property type="match status" value="1"/>
</dbReference>
<dbReference type="GO" id="GO:0004673">
    <property type="term" value="F:protein histidine kinase activity"/>
    <property type="evidence" value="ECO:0007669"/>
    <property type="project" value="UniProtKB-EC"/>
</dbReference>
<reference evidence="2 3" key="1">
    <citation type="submission" date="2024-04" db="EMBL/GenBank/DDBJ databases">
        <title>Human intestinal bacterial collection.</title>
        <authorList>
            <person name="Pauvert C."/>
            <person name="Hitch T.C.A."/>
            <person name="Clavel T."/>
        </authorList>
    </citation>
    <scope>NUCLEOTIDE SEQUENCE [LARGE SCALE GENOMIC DNA]</scope>
    <source>
        <strain evidence="2 3">CLA-SR-H019</strain>
    </source>
</reference>